<keyword evidence="2" id="KW-1185">Reference proteome</keyword>
<protein>
    <submittedName>
        <fullName evidence="1">Uncharacterized protein</fullName>
    </submittedName>
</protein>
<proteinExistence type="predicted"/>
<name>A0A0B0PW25_GOSAR</name>
<evidence type="ECO:0000313" key="1">
    <source>
        <dbReference type="EMBL" id="KHG29037.1"/>
    </source>
</evidence>
<organism evidence="1 2">
    <name type="scientific">Gossypium arboreum</name>
    <name type="common">Tree cotton</name>
    <name type="synonym">Gossypium nanking</name>
    <dbReference type="NCBI Taxonomy" id="29729"/>
    <lineage>
        <taxon>Eukaryota</taxon>
        <taxon>Viridiplantae</taxon>
        <taxon>Streptophyta</taxon>
        <taxon>Embryophyta</taxon>
        <taxon>Tracheophyta</taxon>
        <taxon>Spermatophyta</taxon>
        <taxon>Magnoliopsida</taxon>
        <taxon>eudicotyledons</taxon>
        <taxon>Gunneridae</taxon>
        <taxon>Pentapetalae</taxon>
        <taxon>rosids</taxon>
        <taxon>malvids</taxon>
        <taxon>Malvales</taxon>
        <taxon>Malvaceae</taxon>
        <taxon>Malvoideae</taxon>
        <taxon>Gossypium</taxon>
    </lineage>
</organism>
<evidence type="ECO:0000313" key="2">
    <source>
        <dbReference type="Proteomes" id="UP000032142"/>
    </source>
</evidence>
<gene>
    <name evidence="1" type="ORF">F383_11818</name>
</gene>
<accession>A0A0B0PW25</accession>
<reference evidence="2" key="1">
    <citation type="submission" date="2014-09" db="EMBL/GenBank/DDBJ databases">
        <authorList>
            <person name="Mudge J."/>
            <person name="Ramaraj T."/>
            <person name="Lindquist I.E."/>
            <person name="Bharti A.K."/>
            <person name="Sundararajan A."/>
            <person name="Cameron C.T."/>
            <person name="Woodward J.E."/>
            <person name="May G.D."/>
            <person name="Brubaker C."/>
            <person name="Broadhvest J."/>
            <person name="Wilkins T.A."/>
        </authorList>
    </citation>
    <scope>NUCLEOTIDE SEQUENCE</scope>
    <source>
        <strain evidence="2">cv. AKA8401</strain>
    </source>
</reference>
<dbReference type="EMBL" id="KN447609">
    <property type="protein sequence ID" value="KHG29037.1"/>
    <property type="molecule type" value="Genomic_DNA"/>
</dbReference>
<sequence>MTQPKPCHMGSSHGLAIDPHGCGTWACPCRAQVKSNSEKVIFEGL</sequence>
<dbReference type="AlphaFoldDB" id="A0A0B0PW25"/>
<dbReference type="Proteomes" id="UP000032142">
    <property type="component" value="Unassembled WGS sequence"/>
</dbReference>